<name>A0ABV9ZBI3_9PSEU</name>
<keyword evidence="1" id="KW-0472">Membrane</keyword>
<dbReference type="RefSeq" id="WP_378020306.1">
    <property type="nucleotide sequence ID" value="NZ_JBHSKG010000003.1"/>
</dbReference>
<reference evidence="3" key="1">
    <citation type="journal article" date="2019" name="Int. J. Syst. Evol. Microbiol.">
        <title>The Global Catalogue of Microorganisms (GCM) 10K type strain sequencing project: providing services to taxonomists for standard genome sequencing and annotation.</title>
        <authorList>
            <consortium name="The Broad Institute Genomics Platform"/>
            <consortium name="The Broad Institute Genome Sequencing Center for Infectious Disease"/>
            <person name="Wu L."/>
            <person name="Ma J."/>
        </authorList>
    </citation>
    <scope>NUCLEOTIDE SEQUENCE [LARGE SCALE GENOMIC DNA]</scope>
    <source>
        <strain evidence="3">XZYJ18</strain>
    </source>
</reference>
<dbReference type="Proteomes" id="UP001596175">
    <property type="component" value="Unassembled WGS sequence"/>
</dbReference>
<evidence type="ECO:0000256" key="1">
    <source>
        <dbReference type="SAM" id="Phobius"/>
    </source>
</evidence>
<sequence>MAAGADRWRRQALRAAAVALAVDGIGFGVVVPPAVLAVAQGRGVPVVLGFPAYGGGPFEGYGLPTTVPLLTAFGVVCALQVAAAVLLWRRRPAGAVLALVSVALGGVFWWGFALPVGPVLGLLAVVLVLAGWPALAQGPR</sequence>
<keyword evidence="1" id="KW-0812">Transmembrane</keyword>
<feature type="transmembrane region" description="Helical" evidence="1">
    <location>
        <begin position="119"/>
        <end position="136"/>
    </location>
</feature>
<protein>
    <recommendedName>
        <fullName evidence="4">Integral membrane protein</fullName>
    </recommendedName>
</protein>
<evidence type="ECO:0000313" key="2">
    <source>
        <dbReference type="EMBL" id="MFC5138080.1"/>
    </source>
</evidence>
<organism evidence="2 3">
    <name type="scientific">Actinomycetospora rhizophila</name>
    <dbReference type="NCBI Taxonomy" id="1416876"/>
    <lineage>
        <taxon>Bacteria</taxon>
        <taxon>Bacillati</taxon>
        <taxon>Actinomycetota</taxon>
        <taxon>Actinomycetes</taxon>
        <taxon>Pseudonocardiales</taxon>
        <taxon>Pseudonocardiaceae</taxon>
        <taxon>Actinomycetospora</taxon>
    </lineage>
</organism>
<comment type="caution">
    <text evidence="2">The sequence shown here is derived from an EMBL/GenBank/DDBJ whole genome shotgun (WGS) entry which is preliminary data.</text>
</comment>
<keyword evidence="3" id="KW-1185">Reference proteome</keyword>
<feature type="transmembrane region" description="Helical" evidence="1">
    <location>
        <begin position="67"/>
        <end position="88"/>
    </location>
</feature>
<evidence type="ECO:0008006" key="4">
    <source>
        <dbReference type="Google" id="ProtNLM"/>
    </source>
</evidence>
<gene>
    <name evidence="2" type="ORF">ACFPK1_07540</name>
</gene>
<feature type="transmembrane region" description="Helical" evidence="1">
    <location>
        <begin position="95"/>
        <end position="113"/>
    </location>
</feature>
<accession>A0ABV9ZBI3</accession>
<dbReference type="EMBL" id="JBHSKG010000003">
    <property type="protein sequence ID" value="MFC5138080.1"/>
    <property type="molecule type" value="Genomic_DNA"/>
</dbReference>
<feature type="transmembrane region" description="Helical" evidence="1">
    <location>
        <begin position="12"/>
        <end position="39"/>
    </location>
</feature>
<evidence type="ECO:0000313" key="3">
    <source>
        <dbReference type="Proteomes" id="UP001596175"/>
    </source>
</evidence>
<keyword evidence="1" id="KW-1133">Transmembrane helix</keyword>
<proteinExistence type="predicted"/>